<organism evidence="1 2">
    <name type="scientific">Streblomastix strix</name>
    <dbReference type="NCBI Taxonomy" id="222440"/>
    <lineage>
        <taxon>Eukaryota</taxon>
        <taxon>Metamonada</taxon>
        <taxon>Preaxostyla</taxon>
        <taxon>Oxymonadida</taxon>
        <taxon>Streblomastigidae</taxon>
        <taxon>Streblomastix</taxon>
    </lineage>
</organism>
<dbReference type="EMBL" id="SNRW01008142">
    <property type="protein sequence ID" value="KAA6380017.1"/>
    <property type="molecule type" value="Genomic_DNA"/>
</dbReference>
<evidence type="ECO:0000313" key="2">
    <source>
        <dbReference type="Proteomes" id="UP000324800"/>
    </source>
</evidence>
<reference evidence="1 2" key="1">
    <citation type="submission" date="2019-03" db="EMBL/GenBank/DDBJ databases">
        <title>Single cell metagenomics reveals metabolic interactions within the superorganism composed of flagellate Streblomastix strix and complex community of Bacteroidetes bacteria on its surface.</title>
        <authorList>
            <person name="Treitli S.C."/>
            <person name="Kolisko M."/>
            <person name="Husnik F."/>
            <person name="Keeling P."/>
            <person name="Hampl V."/>
        </authorList>
    </citation>
    <scope>NUCLEOTIDE SEQUENCE [LARGE SCALE GENOMIC DNA]</scope>
    <source>
        <strain evidence="1">ST1C</strain>
    </source>
</reference>
<accession>A0A5J4VC44</accession>
<sequence length="260" mass="30390">MKPLIIIAEVLVQFTSVNTSASSALHFLIGLSSMLSFTFDIYFKNYHIHRFTRNAISAYMVVKPKYDDKWNIRLIFDYWRGKLKSKEYLQDTQQFERNQTKQTYDYNQKRSLVISRTNFQGLEIKLNVQEQHLLIRQNEQITNTVNRSETINMELYGGMRIQPYQQKIGQISLRLKKLLDIIVIKVKQVYIFGHSAATQLVAMSLDETLLNAYTGHARNSKSTNEYYVFAERLKDNEIATKLSDTRGQVECNPISSTHQR</sequence>
<comment type="caution">
    <text evidence="1">The sequence shown here is derived from an EMBL/GenBank/DDBJ whole genome shotgun (WGS) entry which is preliminary data.</text>
</comment>
<dbReference type="OrthoDB" id="7699712at2759"/>
<name>A0A5J4VC44_9EUKA</name>
<dbReference type="Proteomes" id="UP000324800">
    <property type="component" value="Unassembled WGS sequence"/>
</dbReference>
<protein>
    <submittedName>
        <fullName evidence="1">Uncharacterized protein</fullName>
    </submittedName>
</protein>
<gene>
    <name evidence="1" type="ORF">EZS28_024456</name>
</gene>
<evidence type="ECO:0000313" key="1">
    <source>
        <dbReference type="EMBL" id="KAA6380017.1"/>
    </source>
</evidence>
<proteinExistence type="predicted"/>
<dbReference type="AlphaFoldDB" id="A0A5J4VC44"/>